<reference evidence="2 3" key="1">
    <citation type="submission" date="2016-09" db="EMBL/GenBank/DDBJ databases">
        <title>Extensive genetic diversity and differential bi-allelic expression allows diatom success in the polar Southern Ocean.</title>
        <authorList>
            <consortium name="DOE Joint Genome Institute"/>
            <person name="Mock T."/>
            <person name="Otillar R.P."/>
            <person name="Strauss J."/>
            <person name="Dupont C."/>
            <person name="Frickenhaus S."/>
            <person name="Maumus F."/>
            <person name="Mcmullan M."/>
            <person name="Sanges R."/>
            <person name="Schmutz J."/>
            <person name="Toseland A."/>
            <person name="Valas R."/>
            <person name="Veluchamy A."/>
            <person name="Ward B.J."/>
            <person name="Allen A."/>
            <person name="Barry K."/>
            <person name="Falciatore A."/>
            <person name="Ferrante M."/>
            <person name="Fortunato A.E."/>
            <person name="Gloeckner G."/>
            <person name="Gruber A."/>
            <person name="Hipkin R."/>
            <person name="Janech M."/>
            <person name="Kroth P."/>
            <person name="Leese F."/>
            <person name="Lindquist E."/>
            <person name="Lyon B.R."/>
            <person name="Martin J."/>
            <person name="Mayer C."/>
            <person name="Parker M."/>
            <person name="Quesneville H."/>
            <person name="Raymond J."/>
            <person name="Uhlig C."/>
            <person name="Valentin K.U."/>
            <person name="Worden A.Z."/>
            <person name="Armbrust E.V."/>
            <person name="Bowler C."/>
            <person name="Green B."/>
            <person name="Moulton V."/>
            <person name="Van Oosterhout C."/>
            <person name="Grigoriev I."/>
        </authorList>
    </citation>
    <scope>NUCLEOTIDE SEQUENCE [LARGE SCALE GENOMIC DNA]</scope>
    <source>
        <strain evidence="2 3">CCMP1102</strain>
    </source>
</reference>
<evidence type="ECO:0000313" key="3">
    <source>
        <dbReference type="Proteomes" id="UP000095751"/>
    </source>
</evidence>
<keyword evidence="1" id="KW-0472">Membrane</keyword>
<keyword evidence="1" id="KW-1133">Transmembrane helix</keyword>
<keyword evidence="3" id="KW-1185">Reference proteome</keyword>
<dbReference type="AlphaFoldDB" id="A0A1E7FEW7"/>
<evidence type="ECO:0000313" key="2">
    <source>
        <dbReference type="EMBL" id="OEU16684.1"/>
    </source>
</evidence>
<gene>
    <name evidence="2" type="ORF">FRACYDRAFT_239279</name>
</gene>
<proteinExistence type="predicted"/>
<dbReference type="EMBL" id="KV784358">
    <property type="protein sequence ID" value="OEU16684.1"/>
    <property type="molecule type" value="Genomic_DNA"/>
</dbReference>
<protein>
    <submittedName>
        <fullName evidence="2">Uncharacterized protein</fullName>
    </submittedName>
</protein>
<dbReference type="InParanoid" id="A0A1E7FEW7"/>
<keyword evidence="1" id="KW-0812">Transmembrane</keyword>
<sequence>MNGNRPRCVAITDCDLQQNILDGELHIVRTDLGLMGGATDLFYFHPAMAVAPHFVCSLCGALIRTYSGVYKHKNYCKLYKQIYEGIISHTHFQDKRKTDQGLGISVSTIDNTNKRNNQRLINNREQTVRSVSTSNNKRRGISNPALELVVDQGEKQKRVAKAQQKTYKKLRMLTELITSQDFQAFNPKELGQRKTRSGKKRQAVYACL</sequence>
<accession>A0A1E7FEW7</accession>
<feature type="transmembrane region" description="Helical" evidence="1">
    <location>
        <begin position="42"/>
        <end position="63"/>
    </location>
</feature>
<name>A0A1E7FEW7_9STRA</name>
<evidence type="ECO:0000256" key="1">
    <source>
        <dbReference type="SAM" id="Phobius"/>
    </source>
</evidence>
<dbReference type="Proteomes" id="UP000095751">
    <property type="component" value="Unassembled WGS sequence"/>
</dbReference>
<dbReference type="KEGG" id="fcy:FRACYDRAFT_239279"/>
<organism evidence="2 3">
    <name type="scientific">Fragilariopsis cylindrus CCMP1102</name>
    <dbReference type="NCBI Taxonomy" id="635003"/>
    <lineage>
        <taxon>Eukaryota</taxon>
        <taxon>Sar</taxon>
        <taxon>Stramenopiles</taxon>
        <taxon>Ochrophyta</taxon>
        <taxon>Bacillariophyta</taxon>
        <taxon>Bacillariophyceae</taxon>
        <taxon>Bacillariophycidae</taxon>
        <taxon>Bacillariales</taxon>
        <taxon>Bacillariaceae</taxon>
        <taxon>Fragilariopsis</taxon>
    </lineage>
</organism>